<dbReference type="RefSeq" id="WP_093097037.1">
    <property type="nucleotide sequence ID" value="NZ_FOTQ01000017.1"/>
</dbReference>
<gene>
    <name evidence="2" type="ORF">SAMN04488042_11711</name>
</gene>
<evidence type="ECO:0000256" key="1">
    <source>
        <dbReference type="SAM" id="MobiDB-lite"/>
    </source>
</evidence>
<protein>
    <submittedName>
        <fullName evidence="2">Helix-turn-helix domain-containing protein</fullName>
    </submittedName>
</protein>
<dbReference type="AlphaFoldDB" id="A0A1I4TIB0"/>
<name>A0A1I4TIB0_9RHOB</name>
<proteinExistence type="predicted"/>
<feature type="compositionally biased region" description="Basic and acidic residues" evidence="1">
    <location>
        <begin position="14"/>
        <end position="27"/>
    </location>
</feature>
<dbReference type="EMBL" id="FOTQ01000017">
    <property type="protein sequence ID" value="SFM76518.1"/>
    <property type="molecule type" value="Genomic_DNA"/>
</dbReference>
<sequence>MEFESKKPVLNAREAIDQNSHKTFPDHMRPEKAALYLGLSKSKLAKLRMAANVEDGPRFAKLGGTIIYRKSDLDKWLIANLVGNGGDVVHVARGRSK</sequence>
<dbReference type="OrthoDB" id="9806994at2"/>
<feature type="region of interest" description="Disordered" evidence="1">
    <location>
        <begin position="1"/>
        <end position="27"/>
    </location>
</feature>
<organism evidence="2 3">
    <name type="scientific">Shimia aestuarii</name>
    <dbReference type="NCBI Taxonomy" id="254406"/>
    <lineage>
        <taxon>Bacteria</taxon>
        <taxon>Pseudomonadati</taxon>
        <taxon>Pseudomonadota</taxon>
        <taxon>Alphaproteobacteria</taxon>
        <taxon>Rhodobacterales</taxon>
        <taxon>Roseobacteraceae</taxon>
    </lineage>
</organism>
<evidence type="ECO:0000313" key="2">
    <source>
        <dbReference type="EMBL" id="SFM76518.1"/>
    </source>
</evidence>
<reference evidence="2 3" key="1">
    <citation type="submission" date="2016-10" db="EMBL/GenBank/DDBJ databases">
        <authorList>
            <person name="de Groot N.N."/>
        </authorList>
    </citation>
    <scope>NUCLEOTIDE SEQUENCE [LARGE SCALE GENOMIC DNA]</scope>
    <source>
        <strain evidence="2 3">DSM 15283</strain>
    </source>
</reference>
<dbReference type="STRING" id="254406.SAMN04488042_11711"/>
<dbReference type="Proteomes" id="UP000199144">
    <property type="component" value="Unassembled WGS sequence"/>
</dbReference>
<accession>A0A1I4TIB0</accession>
<evidence type="ECO:0000313" key="3">
    <source>
        <dbReference type="Proteomes" id="UP000199144"/>
    </source>
</evidence>
<keyword evidence="3" id="KW-1185">Reference proteome</keyword>